<dbReference type="InterPro" id="IPR011051">
    <property type="entry name" value="RmlC_Cupin_sf"/>
</dbReference>
<gene>
    <name evidence="5" type="ORF">F4557_000817</name>
    <name evidence="4" type="ORF">GCM10009546_06500</name>
</gene>
<reference evidence="5 6" key="2">
    <citation type="submission" date="2020-08" db="EMBL/GenBank/DDBJ databases">
        <title>Sequencing the genomes of 1000 actinobacteria strains.</title>
        <authorList>
            <person name="Klenk H.-P."/>
        </authorList>
    </citation>
    <scope>NUCLEOTIDE SEQUENCE [LARGE SCALE GENOMIC DNA]</scope>
    <source>
        <strain evidence="5 6">DSM 44772</strain>
    </source>
</reference>
<evidence type="ECO:0000256" key="3">
    <source>
        <dbReference type="PIRSR" id="PIRSR600888-3"/>
    </source>
</evidence>
<dbReference type="Pfam" id="PF00908">
    <property type="entry name" value="dTDP_sugar_isom"/>
    <property type="match status" value="1"/>
</dbReference>
<accession>A0A7W7MW27</accession>
<dbReference type="CDD" id="cd00438">
    <property type="entry name" value="cupin_RmlC"/>
    <property type="match status" value="1"/>
</dbReference>
<evidence type="ECO:0000313" key="4">
    <source>
        <dbReference type="EMBL" id="GAA0547146.1"/>
    </source>
</evidence>
<evidence type="ECO:0000256" key="1">
    <source>
        <dbReference type="ARBA" id="ARBA00010154"/>
    </source>
</evidence>
<reference evidence="4" key="3">
    <citation type="submission" date="2023-12" db="EMBL/GenBank/DDBJ databases">
        <authorList>
            <person name="Sun Q."/>
            <person name="Inoue M."/>
        </authorList>
    </citation>
    <scope>NUCLEOTIDE SEQUENCE</scope>
    <source>
        <strain evidence="4">JCM 10667</strain>
    </source>
</reference>
<dbReference type="GO" id="GO:0005829">
    <property type="term" value="C:cytosol"/>
    <property type="evidence" value="ECO:0007669"/>
    <property type="project" value="TreeGrafter"/>
</dbReference>
<name>A0A7W7MW27_9ACTN</name>
<dbReference type="Gene3D" id="2.60.120.10">
    <property type="entry name" value="Jelly Rolls"/>
    <property type="match status" value="1"/>
</dbReference>
<dbReference type="PANTHER" id="PTHR21047">
    <property type="entry name" value="DTDP-6-DEOXY-D-GLUCOSE-3,5 EPIMERASE"/>
    <property type="match status" value="1"/>
</dbReference>
<feature type="active site" description="Proton acceptor" evidence="2">
    <location>
        <position position="63"/>
    </location>
</feature>
<dbReference type="PANTHER" id="PTHR21047:SF2">
    <property type="entry name" value="THYMIDINE DIPHOSPHO-4-KETO-RHAMNOSE 3,5-EPIMERASE"/>
    <property type="match status" value="1"/>
</dbReference>
<dbReference type="Proteomes" id="UP000549343">
    <property type="component" value="Unassembled WGS sequence"/>
</dbReference>
<dbReference type="RefSeq" id="WP_184879810.1">
    <property type="nucleotide sequence ID" value="NZ_BAAAHD010000002.1"/>
</dbReference>
<dbReference type="GO" id="GO:0000271">
    <property type="term" value="P:polysaccharide biosynthetic process"/>
    <property type="evidence" value="ECO:0007669"/>
    <property type="project" value="TreeGrafter"/>
</dbReference>
<evidence type="ECO:0000313" key="7">
    <source>
        <dbReference type="Proteomes" id="UP001501427"/>
    </source>
</evidence>
<dbReference type="Proteomes" id="UP001501427">
    <property type="component" value="Unassembled WGS sequence"/>
</dbReference>
<comment type="similarity">
    <text evidence="1">Belongs to the dTDP-4-dehydrorhamnose 3,5-epimerase family.</text>
</comment>
<dbReference type="AlphaFoldDB" id="A0A7W7MW27"/>
<keyword evidence="7" id="KW-1185">Reference proteome</keyword>
<evidence type="ECO:0000256" key="2">
    <source>
        <dbReference type="PIRSR" id="PIRSR600888-1"/>
    </source>
</evidence>
<comment type="caution">
    <text evidence="5">The sequence shown here is derived from an EMBL/GenBank/DDBJ whole genome shotgun (WGS) entry which is preliminary data.</text>
</comment>
<reference evidence="4 7" key="1">
    <citation type="journal article" date="2019" name="Int. J. Syst. Evol. Microbiol.">
        <title>The Global Catalogue of Microorganisms (GCM) 10K type strain sequencing project: providing services to taxonomists for standard genome sequencing and annotation.</title>
        <authorList>
            <consortium name="The Broad Institute Genomics Platform"/>
            <consortium name="The Broad Institute Genome Sequencing Center for Infectious Disease"/>
            <person name="Wu L."/>
            <person name="Ma J."/>
        </authorList>
    </citation>
    <scope>NUCLEOTIDE SEQUENCE [LARGE SCALE GENOMIC DNA]</scope>
    <source>
        <strain evidence="4 7">JCM 10667</strain>
    </source>
</reference>
<dbReference type="InterPro" id="IPR014710">
    <property type="entry name" value="RmlC-like_jellyroll"/>
</dbReference>
<feature type="active site" description="Proton donor" evidence="2">
    <location>
        <position position="133"/>
    </location>
</feature>
<dbReference type="InterPro" id="IPR000888">
    <property type="entry name" value="RmlC-like"/>
</dbReference>
<evidence type="ECO:0000313" key="6">
    <source>
        <dbReference type="Proteomes" id="UP000549343"/>
    </source>
</evidence>
<feature type="site" description="Participates in a stacking interaction with the thymidine ring of dTDP-4-oxo-6-deoxyglucose" evidence="3">
    <location>
        <position position="139"/>
    </location>
</feature>
<sequence length="212" mass="23091">MDARELAVKGVLEFSPRVFRDDRGLLVSHYQEEALVVARGRPLFPVAQTLHTESRRGVVRGVHYTATPPGAAKYVYCSRGEALDILVDIRVGSPTFGRTVATRLDQRDFRALYIPVGVGHAFVALRDGTVMNYLLSASYVPANELALSPLDPELRLPLPDLSRPNGSGPVLSARDRAAPTLARAGAEGLLPSYDRCAEIDAELSERACARPR</sequence>
<dbReference type="EMBL" id="BAAAHD010000002">
    <property type="protein sequence ID" value="GAA0547146.1"/>
    <property type="molecule type" value="Genomic_DNA"/>
</dbReference>
<protein>
    <submittedName>
        <fullName evidence="5">Epimerase EvaD</fullName>
    </submittedName>
    <submittedName>
        <fullName evidence="4">dTDP-4-dehydrorhamnose 3,5-epimerase</fullName>
    </submittedName>
</protein>
<dbReference type="SUPFAM" id="SSF51182">
    <property type="entry name" value="RmlC-like cupins"/>
    <property type="match status" value="1"/>
</dbReference>
<dbReference type="GO" id="GO:0008830">
    <property type="term" value="F:dTDP-4-dehydrorhamnose 3,5-epimerase activity"/>
    <property type="evidence" value="ECO:0007669"/>
    <property type="project" value="InterPro"/>
</dbReference>
<proteinExistence type="inferred from homology"/>
<dbReference type="GO" id="GO:0019305">
    <property type="term" value="P:dTDP-rhamnose biosynthetic process"/>
    <property type="evidence" value="ECO:0007669"/>
    <property type="project" value="TreeGrafter"/>
</dbReference>
<dbReference type="EMBL" id="JACHMV010000001">
    <property type="protein sequence ID" value="MBB4772399.1"/>
    <property type="molecule type" value="Genomic_DNA"/>
</dbReference>
<evidence type="ECO:0000313" key="5">
    <source>
        <dbReference type="EMBL" id="MBB4772399.1"/>
    </source>
</evidence>
<organism evidence="5 6">
    <name type="scientific">Actinomadura livida</name>
    <dbReference type="NCBI Taxonomy" id="79909"/>
    <lineage>
        <taxon>Bacteria</taxon>
        <taxon>Bacillati</taxon>
        <taxon>Actinomycetota</taxon>
        <taxon>Actinomycetes</taxon>
        <taxon>Streptosporangiales</taxon>
        <taxon>Thermomonosporaceae</taxon>
        <taxon>Actinomadura</taxon>
    </lineage>
</organism>